<gene>
    <name evidence="1" type="ORF">MNOR_LOCUS40805</name>
</gene>
<dbReference type="Proteomes" id="UP001497623">
    <property type="component" value="Unassembled WGS sequence"/>
</dbReference>
<dbReference type="AlphaFoldDB" id="A0AAV2SRF9"/>
<sequence>MAGAGNSHKVNKKLNQNKIHYDSTVSVGKSLYGLVLQNVDPRNISFKEKLGMSRSELKKKFNVDELAKLDQDITLDNLEELDVSLIHKLVRFLCALEEKDADLEQNLRYLKDCRNCIAHSPGITLFTDFYVWPKMMELRALFTEILNRINKLFSIDVSDQKREIKKKVDNILKEFEVEVRESQFEDFMNRLNSGVKCPLNEKVEIKGNPRDCSNLGELVDRMGKENTRIKLHLNKLYYDVTELESYDSREHILPLLDSSTCQ</sequence>
<evidence type="ECO:0008006" key="3">
    <source>
        <dbReference type="Google" id="ProtNLM"/>
    </source>
</evidence>
<proteinExistence type="predicted"/>
<evidence type="ECO:0000313" key="1">
    <source>
        <dbReference type="EMBL" id="CAL4242798.1"/>
    </source>
</evidence>
<protein>
    <recommendedName>
        <fullName evidence="3">DZIP3-like HEPN domain-containing protein</fullName>
    </recommendedName>
</protein>
<dbReference type="EMBL" id="CAXKWB010132042">
    <property type="protein sequence ID" value="CAL4242798.1"/>
    <property type="molecule type" value="Genomic_DNA"/>
</dbReference>
<reference evidence="1 2" key="1">
    <citation type="submission" date="2024-05" db="EMBL/GenBank/DDBJ databases">
        <authorList>
            <person name="Wallberg A."/>
        </authorList>
    </citation>
    <scope>NUCLEOTIDE SEQUENCE [LARGE SCALE GENOMIC DNA]</scope>
</reference>
<name>A0AAV2SRF9_MEGNR</name>
<feature type="non-terminal residue" evidence="1">
    <location>
        <position position="262"/>
    </location>
</feature>
<evidence type="ECO:0000313" key="2">
    <source>
        <dbReference type="Proteomes" id="UP001497623"/>
    </source>
</evidence>
<comment type="caution">
    <text evidence="1">The sequence shown here is derived from an EMBL/GenBank/DDBJ whole genome shotgun (WGS) entry which is preliminary data.</text>
</comment>
<accession>A0AAV2SRF9</accession>
<keyword evidence="2" id="KW-1185">Reference proteome</keyword>
<organism evidence="1 2">
    <name type="scientific">Meganyctiphanes norvegica</name>
    <name type="common">Northern krill</name>
    <name type="synonym">Thysanopoda norvegica</name>
    <dbReference type="NCBI Taxonomy" id="48144"/>
    <lineage>
        <taxon>Eukaryota</taxon>
        <taxon>Metazoa</taxon>
        <taxon>Ecdysozoa</taxon>
        <taxon>Arthropoda</taxon>
        <taxon>Crustacea</taxon>
        <taxon>Multicrustacea</taxon>
        <taxon>Malacostraca</taxon>
        <taxon>Eumalacostraca</taxon>
        <taxon>Eucarida</taxon>
        <taxon>Euphausiacea</taxon>
        <taxon>Euphausiidae</taxon>
        <taxon>Meganyctiphanes</taxon>
    </lineage>
</organism>